<dbReference type="AlphaFoldDB" id="A0A366S4V8"/>
<organism evidence="2 3">
    <name type="scientific">Fusarium coffeatum</name>
    <dbReference type="NCBI Taxonomy" id="231269"/>
    <lineage>
        <taxon>Eukaryota</taxon>
        <taxon>Fungi</taxon>
        <taxon>Dikarya</taxon>
        <taxon>Ascomycota</taxon>
        <taxon>Pezizomycotina</taxon>
        <taxon>Sordariomycetes</taxon>
        <taxon>Hypocreomycetidae</taxon>
        <taxon>Hypocreales</taxon>
        <taxon>Nectriaceae</taxon>
        <taxon>Fusarium</taxon>
        <taxon>Fusarium incarnatum-equiseti species complex</taxon>
    </lineage>
</organism>
<gene>
    <name evidence="2" type="ORF">FIESC28_02829</name>
</gene>
<name>A0A366S4V8_9HYPO</name>
<comment type="caution">
    <text evidence="2">The sequence shown here is derived from an EMBL/GenBank/DDBJ whole genome shotgun (WGS) entry which is preliminary data.</text>
</comment>
<protein>
    <submittedName>
        <fullName evidence="2">Uncharacterized protein</fullName>
    </submittedName>
</protein>
<keyword evidence="3" id="KW-1185">Reference proteome</keyword>
<dbReference type="OrthoDB" id="10464892at2759"/>
<sequence>MATTPDATVYKATGNKIENQVQGIADHLREALDAIIDLPKASQVIKTHQHTNYKNPLTKANSSNKHQITSTYLRQ</sequence>
<proteinExistence type="predicted"/>
<dbReference type="Proteomes" id="UP000253153">
    <property type="component" value="Unassembled WGS sequence"/>
</dbReference>
<dbReference type="RefSeq" id="XP_031018930.1">
    <property type="nucleotide sequence ID" value="XM_031156978.1"/>
</dbReference>
<evidence type="ECO:0000313" key="3">
    <source>
        <dbReference type="Proteomes" id="UP000253153"/>
    </source>
</evidence>
<accession>A0A366S4V8</accession>
<reference evidence="2 3" key="1">
    <citation type="submission" date="2018-06" db="EMBL/GenBank/DDBJ databases">
        <title>Fusarium incarnatum-equiseti species complex species 28.</title>
        <authorList>
            <person name="Gardiner D.M."/>
        </authorList>
    </citation>
    <scope>NUCLEOTIDE SEQUENCE [LARGE SCALE GENOMIC DNA]</scope>
    <source>
        <strain evidence="2 3">FIESC_28</strain>
    </source>
</reference>
<dbReference type="GeneID" id="41992274"/>
<evidence type="ECO:0000313" key="2">
    <source>
        <dbReference type="EMBL" id="RBR24339.1"/>
    </source>
</evidence>
<feature type="region of interest" description="Disordered" evidence="1">
    <location>
        <begin position="54"/>
        <end position="75"/>
    </location>
</feature>
<evidence type="ECO:0000256" key="1">
    <source>
        <dbReference type="SAM" id="MobiDB-lite"/>
    </source>
</evidence>
<dbReference type="EMBL" id="QKXC01000058">
    <property type="protein sequence ID" value="RBR24339.1"/>
    <property type="molecule type" value="Genomic_DNA"/>
</dbReference>